<accession>A0ABV6C8C9</accession>
<keyword evidence="1" id="KW-0732">Signal</keyword>
<evidence type="ECO:0000313" key="3">
    <source>
        <dbReference type="Proteomes" id="UP001589758"/>
    </source>
</evidence>
<feature type="chain" id="PRO_5047498976" evidence="1">
    <location>
        <begin position="23"/>
        <end position="569"/>
    </location>
</feature>
<dbReference type="Proteomes" id="UP001589758">
    <property type="component" value="Unassembled WGS sequence"/>
</dbReference>
<comment type="caution">
    <text evidence="2">The sequence shown here is derived from an EMBL/GenBank/DDBJ whole genome shotgun (WGS) entry which is preliminary data.</text>
</comment>
<name>A0ABV6C8C9_9GAMM</name>
<keyword evidence="3" id="KW-1185">Reference proteome</keyword>
<evidence type="ECO:0000313" key="2">
    <source>
        <dbReference type="EMBL" id="MFC0179219.1"/>
    </source>
</evidence>
<feature type="signal peptide" evidence="1">
    <location>
        <begin position="1"/>
        <end position="22"/>
    </location>
</feature>
<reference evidence="2 3" key="1">
    <citation type="submission" date="2024-09" db="EMBL/GenBank/DDBJ databases">
        <authorList>
            <person name="Sun Q."/>
            <person name="Mori K."/>
        </authorList>
    </citation>
    <scope>NUCLEOTIDE SEQUENCE [LARGE SCALE GENOMIC DNA]</scope>
    <source>
        <strain evidence="2 3">CCM 8545</strain>
    </source>
</reference>
<proteinExistence type="predicted"/>
<protein>
    <submittedName>
        <fullName evidence="2">Uncharacterized protein</fullName>
    </submittedName>
</protein>
<gene>
    <name evidence="2" type="ORF">ACFFIT_03745</name>
</gene>
<organism evidence="2 3">
    <name type="scientific">Thorsellia kenyensis</name>
    <dbReference type="NCBI Taxonomy" id="1549888"/>
    <lineage>
        <taxon>Bacteria</taxon>
        <taxon>Pseudomonadati</taxon>
        <taxon>Pseudomonadota</taxon>
        <taxon>Gammaproteobacteria</taxon>
        <taxon>Enterobacterales</taxon>
        <taxon>Thorselliaceae</taxon>
        <taxon>Thorsellia</taxon>
    </lineage>
</organism>
<dbReference type="EMBL" id="JBHLXE010000038">
    <property type="protein sequence ID" value="MFC0179219.1"/>
    <property type="molecule type" value="Genomic_DNA"/>
</dbReference>
<dbReference type="RefSeq" id="WP_385876316.1">
    <property type="nucleotide sequence ID" value="NZ_JBHLXE010000038.1"/>
</dbReference>
<evidence type="ECO:0000256" key="1">
    <source>
        <dbReference type="SAM" id="SignalP"/>
    </source>
</evidence>
<sequence>MYKVNRLWIFWAFFCLSGQSIASIDKGSTDKTAPIIGAPPYMKSVTGIQDIEDTYAFDSQWNPITYVNAMLHVPTSFCIQENSSAIAEFSQNDYLGNNISSGNFDLSQINTVQFVFGDRDGDICAFDESHEVEWYILDNGNKAWESITSWDDLSKTLIDNERFPGSILPPSSTTFSKYSQRLVIPESALNKRIGFIYTPKSKVGTPNTGPDIKVWDLNFSFGQHMNLEAGIIDESNVGFKIKKIDYHAGGGIVYPKLNKPSIDNLFIEGKFMPGETLKASYEFKSNNTLGAEEMSRFWWEVDEQKEEITLDNTNYTLTPLSNIITDKEMGKIIFVTVLPILKTQNDLFVVGNAVTTSTVAEGNNVKHLPYIRNLNIEPLKINNIASATYNYNYFGADGSIDSSDYTWEMFGRNGNLEYSQSWTVTQSGRIDNGPELKLADAGKLMRITMLPKTSLGVTGTTVSSEQNIESLLYLNMVPPSDSLKIGGGKFISFRVVAQYWDYFTDVTKIGQWKSLDSDVLINAQGIATLAPTASENKIAEIEFTYEGRTQKAFVEILLPDSQTIESMDQ</sequence>